<dbReference type="InterPro" id="IPR006260">
    <property type="entry name" value="TonB/TolA_C"/>
</dbReference>
<evidence type="ECO:0000256" key="8">
    <source>
        <dbReference type="ARBA" id="ARBA00022989"/>
    </source>
</evidence>
<feature type="compositionally biased region" description="Pro residues" evidence="10">
    <location>
        <begin position="28"/>
        <end position="56"/>
    </location>
</feature>
<name>A0A7X3KWI2_9GAMM</name>
<dbReference type="EMBL" id="WTFN01000125">
    <property type="protein sequence ID" value="MWK59870.1"/>
    <property type="molecule type" value="Genomic_DNA"/>
</dbReference>
<evidence type="ECO:0000256" key="2">
    <source>
        <dbReference type="ARBA" id="ARBA00006555"/>
    </source>
</evidence>
<feature type="domain" description="TonB C-terminal" evidence="11">
    <location>
        <begin position="56"/>
        <end position="146"/>
    </location>
</feature>
<dbReference type="InterPro" id="IPR051045">
    <property type="entry name" value="TonB-dependent_transducer"/>
</dbReference>
<keyword evidence="9" id="KW-0472">Membrane</keyword>
<feature type="region of interest" description="Disordered" evidence="10">
    <location>
        <begin position="1"/>
        <end position="68"/>
    </location>
</feature>
<evidence type="ECO:0000256" key="3">
    <source>
        <dbReference type="ARBA" id="ARBA00022448"/>
    </source>
</evidence>
<keyword evidence="3" id="KW-0813">Transport</keyword>
<dbReference type="PANTHER" id="PTHR33446">
    <property type="entry name" value="PROTEIN TONB-RELATED"/>
    <property type="match status" value="1"/>
</dbReference>
<feature type="non-terminal residue" evidence="12">
    <location>
        <position position="1"/>
    </location>
</feature>
<comment type="similarity">
    <text evidence="2">Belongs to the TonB family.</text>
</comment>
<proteinExistence type="inferred from homology"/>
<evidence type="ECO:0000256" key="5">
    <source>
        <dbReference type="ARBA" id="ARBA00022519"/>
    </source>
</evidence>
<dbReference type="GO" id="GO:0015031">
    <property type="term" value="P:protein transport"/>
    <property type="evidence" value="ECO:0007669"/>
    <property type="project" value="UniProtKB-KW"/>
</dbReference>
<dbReference type="Gene3D" id="3.30.1150.10">
    <property type="match status" value="1"/>
</dbReference>
<evidence type="ECO:0000256" key="9">
    <source>
        <dbReference type="ARBA" id="ARBA00023136"/>
    </source>
</evidence>
<evidence type="ECO:0000313" key="12">
    <source>
        <dbReference type="EMBL" id="MWK59870.1"/>
    </source>
</evidence>
<evidence type="ECO:0000256" key="10">
    <source>
        <dbReference type="SAM" id="MobiDB-lite"/>
    </source>
</evidence>
<evidence type="ECO:0000256" key="1">
    <source>
        <dbReference type="ARBA" id="ARBA00004383"/>
    </source>
</evidence>
<organism evidence="12 13">
    <name type="scientific">Metapseudomonas otitidis</name>
    <dbReference type="NCBI Taxonomy" id="319939"/>
    <lineage>
        <taxon>Bacteria</taxon>
        <taxon>Pseudomonadati</taxon>
        <taxon>Pseudomonadota</taxon>
        <taxon>Gammaproteobacteria</taxon>
        <taxon>Pseudomonadales</taxon>
        <taxon>Pseudomonadaceae</taxon>
        <taxon>Metapseudomonas</taxon>
    </lineage>
</organism>
<evidence type="ECO:0000256" key="4">
    <source>
        <dbReference type="ARBA" id="ARBA00022475"/>
    </source>
</evidence>
<dbReference type="PROSITE" id="PS52015">
    <property type="entry name" value="TONB_CTD"/>
    <property type="match status" value="1"/>
</dbReference>
<dbReference type="GO" id="GO:0031992">
    <property type="term" value="F:energy transducer activity"/>
    <property type="evidence" value="ECO:0007669"/>
    <property type="project" value="TreeGrafter"/>
</dbReference>
<accession>A0A7X3KWI2</accession>
<reference evidence="12 13" key="1">
    <citation type="submission" date="2019-12" db="EMBL/GenBank/DDBJ databases">
        <title>Draft genome sequence of Pseudomonas otitidis recovered from a chicken carcass.</title>
        <authorList>
            <person name="Vieira T.R."/>
            <person name="Oliviera E.F.C."/>
            <person name="Silva N.M.V."/>
            <person name="Sambrano G.E."/>
            <person name="Cibulski S.P."/>
            <person name="Cardoso M.R.I."/>
        </authorList>
    </citation>
    <scope>NUCLEOTIDE SEQUENCE [LARGE SCALE GENOMIC DNA]</scope>
    <source>
        <strain evidence="12 13">25_K</strain>
    </source>
</reference>
<feature type="compositionally biased region" description="Polar residues" evidence="10">
    <location>
        <begin position="1"/>
        <end position="15"/>
    </location>
</feature>
<evidence type="ECO:0000313" key="13">
    <source>
        <dbReference type="Proteomes" id="UP000461288"/>
    </source>
</evidence>
<keyword evidence="8" id="KW-1133">Transmembrane helix</keyword>
<evidence type="ECO:0000259" key="11">
    <source>
        <dbReference type="PROSITE" id="PS52015"/>
    </source>
</evidence>
<keyword evidence="7" id="KW-0653">Protein transport</keyword>
<sequence length="146" mass="15354">VMPTWLSQPSGSSSGDAHPAAPAIRQLPPRPVGAPPPPPKVEAPPAPPAPPAPVTPPSANAGYLRNPAPEYPAFAQRRGWEGTVLLRVHVLASGSPSEVQVQKSSGRDLLDEAAVKAVKRWTFVPAKRGDVAQDGWVSVPIDFKLN</sequence>
<dbReference type="PANTHER" id="PTHR33446:SF2">
    <property type="entry name" value="PROTEIN TONB"/>
    <property type="match status" value="1"/>
</dbReference>
<evidence type="ECO:0000256" key="6">
    <source>
        <dbReference type="ARBA" id="ARBA00022692"/>
    </source>
</evidence>
<protein>
    <submittedName>
        <fullName evidence="12">TonB family protein</fullName>
    </submittedName>
</protein>
<comment type="caution">
    <text evidence="12">The sequence shown here is derived from an EMBL/GenBank/DDBJ whole genome shotgun (WGS) entry which is preliminary data.</text>
</comment>
<gene>
    <name evidence="12" type="ORF">GO594_28130</name>
</gene>
<keyword evidence="6" id="KW-0812">Transmembrane</keyword>
<dbReference type="GO" id="GO:0098797">
    <property type="term" value="C:plasma membrane protein complex"/>
    <property type="evidence" value="ECO:0007669"/>
    <property type="project" value="TreeGrafter"/>
</dbReference>
<keyword evidence="4" id="KW-1003">Cell membrane</keyword>
<evidence type="ECO:0000256" key="7">
    <source>
        <dbReference type="ARBA" id="ARBA00022927"/>
    </source>
</evidence>
<dbReference type="Proteomes" id="UP000461288">
    <property type="component" value="Unassembled WGS sequence"/>
</dbReference>
<keyword evidence="5" id="KW-0997">Cell inner membrane</keyword>
<comment type="subcellular location">
    <subcellularLocation>
        <location evidence="1">Cell inner membrane</location>
        <topology evidence="1">Single-pass membrane protein</topology>
        <orientation evidence="1">Periplasmic side</orientation>
    </subcellularLocation>
</comment>
<dbReference type="InterPro" id="IPR037682">
    <property type="entry name" value="TonB_C"/>
</dbReference>
<dbReference type="GO" id="GO:0055085">
    <property type="term" value="P:transmembrane transport"/>
    <property type="evidence" value="ECO:0007669"/>
    <property type="project" value="InterPro"/>
</dbReference>
<dbReference type="Pfam" id="PF03544">
    <property type="entry name" value="TonB_C"/>
    <property type="match status" value="1"/>
</dbReference>
<dbReference type="NCBIfam" id="TIGR01352">
    <property type="entry name" value="tonB_Cterm"/>
    <property type="match status" value="1"/>
</dbReference>
<dbReference type="SUPFAM" id="SSF74653">
    <property type="entry name" value="TolA/TonB C-terminal domain"/>
    <property type="match status" value="1"/>
</dbReference>
<dbReference type="AlphaFoldDB" id="A0A7X3KWI2"/>